<dbReference type="InterPro" id="IPR000537">
    <property type="entry name" value="UbiA_prenyltransferase"/>
</dbReference>
<dbReference type="GO" id="GO:0016020">
    <property type="term" value="C:membrane"/>
    <property type="evidence" value="ECO:0007669"/>
    <property type="project" value="UniProtKB-SubCell"/>
</dbReference>
<feature type="transmembrane region" description="Helical" evidence="5">
    <location>
        <begin position="278"/>
        <end position="293"/>
    </location>
</feature>
<accession>A0A101HZA0</accession>
<keyword evidence="3 5" id="KW-1133">Transmembrane helix</keyword>
<evidence type="ECO:0000313" key="6">
    <source>
        <dbReference type="EMBL" id="KUK86121.1"/>
    </source>
</evidence>
<feature type="transmembrane region" description="Helical" evidence="5">
    <location>
        <begin position="208"/>
        <end position="231"/>
    </location>
</feature>
<reference evidence="7" key="1">
    <citation type="journal article" date="2015" name="MBio">
        <title>Genome-Resolved Metagenomic Analysis Reveals Roles for Candidate Phyla and Other Microbial Community Members in Biogeochemical Transformations in Oil Reservoirs.</title>
        <authorList>
            <person name="Hu P."/>
            <person name="Tom L."/>
            <person name="Singh A."/>
            <person name="Thomas B.C."/>
            <person name="Baker B.J."/>
            <person name="Piceno Y.M."/>
            <person name="Andersen G.L."/>
            <person name="Banfield J.F."/>
        </authorList>
    </citation>
    <scope>NUCLEOTIDE SEQUENCE [LARGE SCALE GENOMIC DNA]</scope>
</reference>
<evidence type="ECO:0000313" key="7">
    <source>
        <dbReference type="Proteomes" id="UP000053467"/>
    </source>
</evidence>
<dbReference type="GO" id="GO:0016765">
    <property type="term" value="F:transferase activity, transferring alkyl or aryl (other than methyl) groups"/>
    <property type="evidence" value="ECO:0007669"/>
    <property type="project" value="InterPro"/>
</dbReference>
<evidence type="ECO:0000256" key="5">
    <source>
        <dbReference type="SAM" id="Phobius"/>
    </source>
</evidence>
<dbReference type="Pfam" id="PF01040">
    <property type="entry name" value="UbiA"/>
    <property type="match status" value="1"/>
</dbReference>
<sequence length="294" mass="34919">MGKNFKNHLRSFFFAIRPYENLQHFLMTVAGSIYATYRLGFPDISSKSFFGLIAVFSFLSQVLSYNNYATFELDLKDKKKRFKERFEGVDKKFLFYISSFFFLTTVLFSLFINPYMSIYFIFLMLGWALYTHPLVMFKKGIIFPFLLDFLTMPFLVIFGSYILGYYSLDLFIFSFFFGLIEIAGHINHYNVDYITDKENGVYTIAHKLGLKGSFILSTSVFFLSSLYFFSISFFKVIPIYTGIAFLPGMFFQFYYFVKILKSNIDFTFPRNFRKFYRFLYLFESLYVAITLLFF</sequence>
<evidence type="ECO:0000256" key="2">
    <source>
        <dbReference type="ARBA" id="ARBA00022692"/>
    </source>
</evidence>
<organism evidence="6 7">
    <name type="scientific">candidate division TA06 bacterium 34_109</name>
    <dbReference type="NCBI Taxonomy" id="1635277"/>
    <lineage>
        <taxon>Bacteria</taxon>
        <taxon>Bacteria division TA06</taxon>
    </lineage>
</organism>
<keyword evidence="2 5" id="KW-0812">Transmembrane</keyword>
<protein>
    <recommendedName>
        <fullName evidence="8">UbiA prenyltransferase</fullName>
    </recommendedName>
</protein>
<name>A0A101HZA0_UNCT6</name>
<evidence type="ECO:0008006" key="8">
    <source>
        <dbReference type="Google" id="ProtNLM"/>
    </source>
</evidence>
<feature type="transmembrane region" description="Helical" evidence="5">
    <location>
        <begin position="93"/>
        <end position="112"/>
    </location>
</feature>
<feature type="transmembrane region" description="Helical" evidence="5">
    <location>
        <begin position="142"/>
        <end position="164"/>
    </location>
</feature>
<feature type="transmembrane region" description="Helical" evidence="5">
    <location>
        <begin position="237"/>
        <end position="257"/>
    </location>
</feature>
<dbReference type="AlphaFoldDB" id="A0A101HZA0"/>
<gene>
    <name evidence="6" type="ORF">XE03_1713</name>
</gene>
<dbReference type="Proteomes" id="UP000053467">
    <property type="component" value="Unassembled WGS sequence"/>
</dbReference>
<feature type="transmembrane region" description="Helical" evidence="5">
    <location>
        <begin position="49"/>
        <end position="73"/>
    </location>
</feature>
<proteinExistence type="predicted"/>
<feature type="transmembrane region" description="Helical" evidence="5">
    <location>
        <begin position="170"/>
        <end position="187"/>
    </location>
</feature>
<evidence type="ECO:0000256" key="1">
    <source>
        <dbReference type="ARBA" id="ARBA00004141"/>
    </source>
</evidence>
<feature type="transmembrane region" description="Helical" evidence="5">
    <location>
        <begin position="21"/>
        <end position="37"/>
    </location>
</feature>
<comment type="subcellular location">
    <subcellularLocation>
        <location evidence="1">Membrane</location>
        <topology evidence="1">Multi-pass membrane protein</topology>
    </subcellularLocation>
</comment>
<keyword evidence="4 5" id="KW-0472">Membrane</keyword>
<evidence type="ECO:0000256" key="3">
    <source>
        <dbReference type="ARBA" id="ARBA00022989"/>
    </source>
</evidence>
<feature type="transmembrane region" description="Helical" evidence="5">
    <location>
        <begin position="118"/>
        <end position="135"/>
    </location>
</feature>
<comment type="caution">
    <text evidence="6">The sequence shown here is derived from an EMBL/GenBank/DDBJ whole genome shotgun (WGS) entry which is preliminary data.</text>
</comment>
<dbReference type="EMBL" id="LGGX01000028">
    <property type="protein sequence ID" value="KUK86121.1"/>
    <property type="molecule type" value="Genomic_DNA"/>
</dbReference>
<evidence type="ECO:0000256" key="4">
    <source>
        <dbReference type="ARBA" id="ARBA00023136"/>
    </source>
</evidence>